<protein>
    <submittedName>
        <fullName evidence="1">Uncharacterized protein</fullName>
    </submittedName>
</protein>
<dbReference type="EMBL" id="QSHZ01000047">
    <property type="protein sequence ID" value="RHC48478.1"/>
    <property type="molecule type" value="Genomic_DNA"/>
</dbReference>
<evidence type="ECO:0000313" key="1">
    <source>
        <dbReference type="EMBL" id="RHC48478.1"/>
    </source>
</evidence>
<gene>
    <name evidence="1" type="ORF">DW839_28550</name>
</gene>
<reference evidence="1 2" key="1">
    <citation type="submission" date="2018-08" db="EMBL/GenBank/DDBJ databases">
        <title>A genome reference for cultivated species of the human gut microbiota.</title>
        <authorList>
            <person name="Zou Y."/>
            <person name="Xue W."/>
            <person name="Luo G."/>
        </authorList>
    </citation>
    <scope>NUCLEOTIDE SEQUENCE [LARGE SCALE GENOMIC DNA]</scope>
    <source>
        <strain evidence="1 2">AM35-14</strain>
    </source>
</reference>
<accession>A0A414AIY6</accession>
<name>A0A414AIY6_9FIRM</name>
<organism evidence="1 2">
    <name type="scientific">Enterocloster bolteae</name>
    <dbReference type="NCBI Taxonomy" id="208479"/>
    <lineage>
        <taxon>Bacteria</taxon>
        <taxon>Bacillati</taxon>
        <taxon>Bacillota</taxon>
        <taxon>Clostridia</taxon>
        <taxon>Lachnospirales</taxon>
        <taxon>Lachnospiraceae</taxon>
        <taxon>Enterocloster</taxon>
    </lineage>
</organism>
<sequence>MTIKKIPCTYGEYEFYETINNTEVRIASLTGQLVGHSKMFLTMYFPARECSEVILDLKYHAYEEVLEKAMRIIRKKMYVAAQEILNGIR</sequence>
<dbReference type="RefSeq" id="WP_038295198.1">
    <property type="nucleotide sequence ID" value="NZ_CBCSIM010000019.1"/>
</dbReference>
<evidence type="ECO:0000313" key="2">
    <source>
        <dbReference type="Proteomes" id="UP000283975"/>
    </source>
</evidence>
<proteinExistence type="predicted"/>
<dbReference type="AlphaFoldDB" id="A0A414AIY6"/>
<comment type="caution">
    <text evidence="1">The sequence shown here is derived from an EMBL/GenBank/DDBJ whole genome shotgun (WGS) entry which is preliminary data.</text>
</comment>
<dbReference type="Proteomes" id="UP000283975">
    <property type="component" value="Unassembled WGS sequence"/>
</dbReference>